<dbReference type="InterPro" id="IPR010071">
    <property type="entry name" value="AA_adenyl_dom"/>
</dbReference>
<comment type="cofactor">
    <cofactor evidence="1">
        <name>pantetheine 4'-phosphate</name>
        <dbReference type="ChEBI" id="CHEBI:47942"/>
    </cofactor>
</comment>
<dbReference type="Proteomes" id="UP000658305">
    <property type="component" value="Unassembled WGS sequence"/>
</dbReference>
<feature type="domain" description="Carrier" evidence="7">
    <location>
        <begin position="569"/>
        <end position="644"/>
    </location>
</feature>
<keyword evidence="2" id="KW-0596">Phosphopantetheine</keyword>
<feature type="domain" description="Carrier" evidence="7">
    <location>
        <begin position="1597"/>
        <end position="1673"/>
    </location>
</feature>
<feature type="region of interest" description="Disordered" evidence="6">
    <location>
        <begin position="2724"/>
        <end position="2745"/>
    </location>
</feature>
<dbReference type="Pfam" id="PF00501">
    <property type="entry name" value="AMP-binding"/>
    <property type="match status" value="4"/>
</dbReference>
<dbReference type="SUPFAM" id="SSF47336">
    <property type="entry name" value="ACP-like"/>
    <property type="match status" value="4"/>
</dbReference>
<dbReference type="CDD" id="cd05931">
    <property type="entry name" value="FAAL"/>
    <property type="match status" value="1"/>
</dbReference>
<dbReference type="InterPro" id="IPR036736">
    <property type="entry name" value="ACP-like_sf"/>
</dbReference>
<dbReference type="InterPro" id="IPR020806">
    <property type="entry name" value="PKS_PP-bd"/>
</dbReference>
<dbReference type="Gene3D" id="3.40.50.12780">
    <property type="entry name" value="N-terminal domain of ligase-like"/>
    <property type="match status" value="2"/>
</dbReference>
<dbReference type="CDD" id="cd19531">
    <property type="entry name" value="LCL_NRPS-like"/>
    <property type="match status" value="2"/>
</dbReference>
<reference evidence="9" key="1">
    <citation type="journal article" date="2019" name="Int. J. Syst. Evol. Microbiol.">
        <title>The Global Catalogue of Microorganisms (GCM) 10K type strain sequencing project: providing services to taxonomists for standard genome sequencing and annotation.</title>
        <authorList>
            <consortium name="The Broad Institute Genomics Platform"/>
            <consortium name="The Broad Institute Genome Sequencing Center for Infectious Disease"/>
            <person name="Wu L."/>
            <person name="Ma J."/>
        </authorList>
    </citation>
    <scope>NUCLEOTIDE SEQUENCE [LARGE SCALE GENOMIC DNA]</scope>
    <source>
        <strain evidence="9">KCTC 23298</strain>
    </source>
</reference>
<dbReference type="PANTHER" id="PTHR45527:SF1">
    <property type="entry name" value="FATTY ACID SYNTHASE"/>
    <property type="match status" value="1"/>
</dbReference>
<dbReference type="PANTHER" id="PTHR45527">
    <property type="entry name" value="NONRIBOSOMAL PEPTIDE SYNTHETASE"/>
    <property type="match status" value="1"/>
</dbReference>
<evidence type="ECO:0000256" key="6">
    <source>
        <dbReference type="SAM" id="MobiDB-lite"/>
    </source>
</evidence>
<dbReference type="NCBIfam" id="NF003417">
    <property type="entry name" value="PRK04813.1"/>
    <property type="match status" value="4"/>
</dbReference>
<dbReference type="InterPro" id="IPR023213">
    <property type="entry name" value="CAT-like_dom_sf"/>
</dbReference>
<evidence type="ECO:0000259" key="7">
    <source>
        <dbReference type="PROSITE" id="PS50075"/>
    </source>
</evidence>
<dbReference type="Pfam" id="PF00668">
    <property type="entry name" value="Condensation"/>
    <property type="match status" value="3"/>
</dbReference>
<keyword evidence="9" id="KW-1185">Reference proteome</keyword>
<dbReference type="InterPro" id="IPR009081">
    <property type="entry name" value="PP-bd_ACP"/>
</dbReference>
<dbReference type="PROSITE" id="PS00012">
    <property type="entry name" value="PHOSPHOPANTETHEINE"/>
    <property type="match status" value="3"/>
</dbReference>
<keyword evidence="3" id="KW-0597">Phosphoprotein</keyword>
<name>A0ABQ3FRH3_9RHOB</name>
<dbReference type="SMART" id="SM01294">
    <property type="entry name" value="PKS_PP_betabranch"/>
    <property type="match status" value="1"/>
</dbReference>
<dbReference type="InterPro" id="IPR001242">
    <property type="entry name" value="Condensation_dom"/>
</dbReference>
<dbReference type="InterPro" id="IPR006162">
    <property type="entry name" value="Ppantetheine_attach_site"/>
</dbReference>
<evidence type="ECO:0000256" key="2">
    <source>
        <dbReference type="ARBA" id="ARBA00022450"/>
    </source>
</evidence>
<feature type="domain" description="Carrier" evidence="7">
    <location>
        <begin position="3731"/>
        <end position="3806"/>
    </location>
</feature>
<dbReference type="InterPro" id="IPR025110">
    <property type="entry name" value="AMP-bd_C"/>
</dbReference>
<evidence type="ECO:0000256" key="5">
    <source>
        <dbReference type="ARBA" id="ARBA00023098"/>
    </source>
</evidence>
<dbReference type="Gene3D" id="3.40.50.980">
    <property type="match status" value="4"/>
</dbReference>
<dbReference type="NCBIfam" id="TIGR01733">
    <property type="entry name" value="AA-adenyl-dom"/>
    <property type="match status" value="3"/>
</dbReference>
<dbReference type="InterPro" id="IPR040097">
    <property type="entry name" value="FAAL/FAAC"/>
</dbReference>
<dbReference type="InterPro" id="IPR020845">
    <property type="entry name" value="AMP-binding_CS"/>
</dbReference>
<evidence type="ECO:0000256" key="1">
    <source>
        <dbReference type="ARBA" id="ARBA00001957"/>
    </source>
</evidence>
<dbReference type="CDD" id="cd05930">
    <property type="entry name" value="A_NRPS"/>
    <property type="match status" value="1"/>
</dbReference>
<keyword evidence="4" id="KW-0276">Fatty acid metabolism</keyword>
<dbReference type="Gene3D" id="3.30.559.10">
    <property type="entry name" value="Chloramphenicol acetyltransferase-like domain"/>
    <property type="match status" value="3"/>
</dbReference>
<dbReference type="Gene3D" id="2.30.38.10">
    <property type="entry name" value="Luciferase, Domain 3"/>
    <property type="match status" value="2"/>
</dbReference>
<dbReference type="InterPro" id="IPR042099">
    <property type="entry name" value="ANL_N_sf"/>
</dbReference>
<dbReference type="Gene3D" id="3.30.559.30">
    <property type="entry name" value="Nonribosomal peptide synthetase, condensation domain"/>
    <property type="match status" value="3"/>
</dbReference>
<proteinExistence type="predicted"/>
<dbReference type="Gene3D" id="1.10.1200.10">
    <property type="entry name" value="ACP-like"/>
    <property type="match status" value="4"/>
</dbReference>
<dbReference type="InterPro" id="IPR045851">
    <property type="entry name" value="AMP-bd_C_sf"/>
</dbReference>
<feature type="region of interest" description="Disordered" evidence="6">
    <location>
        <begin position="3342"/>
        <end position="3367"/>
    </location>
</feature>
<organism evidence="8 9">
    <name type="scientific">Gemmobacter nanjingensis</name>
    <dbReference type="NCBI Taxonomy" id="488454"/>
    <lineage>
        <taxon>Bacteria</taxon>
        <taxon>Pseudomonadati</taxon>
        <taxon>Pseudomonadota</taxon>
        <taxon>Alphaproteobacteria</taxon>
        <taxon>Rhodobacterales</taxon>
        <taxon>Paracoccaceae</taxon>
        <taxon>Gemmobacter</taxon>
    </lineage>
</organism>
<dbReference type="CDD" id="cd17646">
    <property type="entry name" value="A_NRPS_AB3403-like"/>
    <property type="match status" value="2"/>
</dbReference>
<dbReference type="SMART" id="SM00823">
    <property type="entry name" value="PKS_PP"/>
    <property type="match status" value="4"/>
</dbReference>
<feature type="domain" description="Carrier" evidence="7">
    <location>
        <begin position="2636"/>
        <end position="2713"/>
    </location>
</feature>
<dbReference type="EMBL" id="BMYI01000018">
    <property type="protein sequence ID" value="GHC35864.1"/>
    <property type="molecule type" value="Genomic_DNA"/>
</dbReference>
<dbReference type="InterPro" id="IPR000873">
    <property type="entry name" value="AMP-dep_synth/lig_dom"/>
</dbReference>
<sequence length="3819" mass="408280">MQWLGKMTEFATFSDLLLARFRDDAEKPAFTFLDQDRQELLSFGGLGDLARGVAGRIQAQAAAGDRVLIVLPPGRDYVVAVVACALAGVVAVPALSPASVKGLPRLARIAEDAGAVLLLTGAAQGEKLAAEPALAALPRLLVEGEAPADWVAPALSPDDLLFLQYTSGSTGTPKGVMISHRNALANLGLSRDTFGMSARDVIVSWLPPHHDFGLVGGIFSALFNGCHAVHLTPLAFLTRPRRWPQAISDFRATITGAPNFAWDLCVSRIGAEDRAGLDLSSLRVAINGAERVRPETLTAFCTAFADCGFDPAAVTPAYGLAETTLLVAAPRLHVAGQLPRMIAGPNASGDEAALAQGQLVGHGVAPGTVIVGPEGAVLPEGQPGEIWVSGPSVARGYWRNPAETQAAFGHRLPGQEGAFFRTGDIGLIDGGELFIAGRSKEMMILAGRNLFPQDIEPDVEALSPAFRRSGAAVFTVEDGRETRLVVVQEVLDRRALKTEGLAEQLRAMLAERHDIADLAAFLLVRTGDLPRTTSGKIQRFRCARLFAEQGFRPLWSWQAGAAVQSDFVAPRSATEIELAALWRDLLGGEDISIRDNFLELAGNSLLATQIISALDQRFGVDVSLTALFENPTIEMLAVEIDHALARRVVVAEDIQPRPVSPLQARLFYLDQFAPGDPIYTVSQGLRLEGTVDTGALERAAAALAARHEVLRYRFALEEGRPVAQLLPALDGLTDCRVVDDVEAAADALRAAPFDLLAGGLLRIALLTSAADDEMHRLILCAHRIVVDDLSAERMLAELAALYSAEVAGLAPRLPAARQHAALAEAQLGWMASDNGRADLDWWRDALQDAPALLALPTDRPRPAVQDHSGARHGFFLSLAAASAAEAADLAATAFAVLLHRYSGQGDLCIGLPHRVPTGEVGPLTDMLPLRLAVSGEMRFGDLRHRLAASRAAAETRGAVPFDAMVEAVQPERHLGHAPVFQVALEIAGAAPVLPAMRGLEVQAEPARAPHAMYDLTLRLRPAQGGFDAEIDYATALFDAETIASMGRHLQRVLDQRTAPMLLAEPLPDAAEQARILRDWNTTGADYPEAAPLAEMFARQVTLRPEAACVVAEDGELSFAELNRCANRLAHALIAAGVGPDDLVGLCAERGAAMMVALLAILKAGAGYLPLDPALPEARLEYMIRDARPRAIVTLAHLTGALPAAACPVLLADDAAAVAERPETDPAPRGTMQTLAYCIYTSGSTGNPKGVMVAQAGVVNRLCWMTRAYGVAPGERLLQKTPYSFDVSVWELFWPLIAGATLVMARPGGHQDVAYLAGVIRDQRITTVHFVPPMLEFFIDYGDLSGCGSLRQILCSGQALPVALQNRVLAALPHVALRNLYGPTEASIEVSHWDCLPRAGQASVPIGHPIGNIRLYVLDAALNPVPAGVAGELFLAGIGLARGYLNRPDLTAAAFVPDPFGPPGERMYRSGDLARHLSDGAVEYLGRIDDQVKIRGFRIELGEIEARLTDLPAIREALVVATDPGAGERSLIAYLVAEPGAEADERAVKAALLDRLPDYMVPAWFVWLPAFPVTANGKIDRRALPKPDARRGDDGFVTPEGETQIAMAAIWAELLGRDRVGAQDRFFDLGGHSLLATQAISKIRLRFGVDVPLRAVLFDRPTVAELAAEVDALRADNRQTGMTAIRPAPRDGDLPLSFSQKRLWFLDQLEPGNPFYNIPAPTRLRGPLDVAALRQAINTIVARHDSLRTTFLDRDGAPVQVIAPALELEIPLTDLSALPDPEAEARRLAVEDAQTAFRLDLSPLVRARLLRLGDEDHVILFNMHHIISDGWSMGVLVTEFVALYRAAVEGRPDPLPPLAIQYLDFAIWQRDWLQGETLQSQLDYWRDRLAGAPPVLPLPTDRPRPPAQSYRGATFDVTLPADLTAELYALGARHQSTLFMVLLSAFNILLARHARVQDLCVGTYIANRNRAEIENLIGFFVNMLVLRSEVAPEASFETLLQQVRRNALDAYANQDLPFEYLVEELRPERHLSHSPLFQVVFVLQNTPMDDLDASGLRTEPLAVESHVSKFDLTLRLTEKAGALHGCFEYATDLFDESSIAAMAGQFDHLLRDIVRRPDAALADLTLGAAEAPAEAPAPLPQVPVLVAFAARVAEAPDHPAVTGPGGLSYAALDRASDRLAHRLRAAGVAHGAPVGLCLDRGAGLVTAILACIKAGVAWLPLDPAMPPARQALILSEARPALVLAPVARHAGLQAAGAAHLLDPETAGEAPEGPLPGCGPDDPAYILYTSGTTGRPKGVVIPHRGVMNHAAHHIALCGLGPQDRVLQFATPAFDTSVEEILPTLMAGAALVPRPEGFLDTGAAFADFLAREGVTVLDLPTRFWQLWAEDSAPIPEALRLVILGGEKVTPSQLATWSRRPEAARIRLVNTYGPTEATIIATACDVPPDPAPAREIPIGRPIPGMVLRLLDPALRPVPQGMAGEIWLGGAGLALGYLNQPHLTADRFRADPYGVPGARLYRTGDLGRMRADGQIEFLGRVDDQIKLRGYRIEPAEIEAVLLAAGATQALVLLDESAGQPRLLAYATGADEAVLRRAAEASLPSYMLPSSIMVLSGFPLSLNGKVDRRALPLPVVQGGAVVVRAGVEAELAGLWAEVLGLSADRIGAGETFFALGGHSLLATQLIARVRRRWGIELSLRALFEHPTLEGLAPVVAAAIAGKDAVQDGGSLQDGGAPVLPDPVLPDPAPRGPGPVPLSFAQQRLWFLDQLSPGDTAYNQPVALRLTGRLEPDALAQALTGLVARHEALRTVFATDQALPVQVILPPGPVDLPLEDLSDEADPMAAAGARLAVLAAEPFDLARGPLLRARVIRLGPEDHLAALVLHHIVSDGWSLGVFLRELAALYEAALAGRAADLPPLPLQYGDYAAWQRAHLQGPELERQLAYWRARLAGMPDRLALPTDRPRPAVQSHAGAVMPFDLPAGLTRALEALARRTGTSLHMVLVAVLSVLLARWSGQEDIAIGTPVAGRRHAALEGLIGFFVNTLVLRAGVDAAEPFSALLGRLREDALAAQAHQDLPFDQLVEALQPARDLSHAPLFQVMLALQNAPLGAMAFGGLRLEPAGVAVTATKFDLTFSLQEVPGSLQDLPGQGGLTGAIEYATDLFDAATIARLAAQFRHLAAACAAAPETRIGALPLMDAAERAAVVAGWAPAPPPAAREAETVTGRLDTLVSAAAARHPDRIALRYEGISLTYAALEARANRLAHRLVQLGVGPETRVGLCCERSFEMIVGLLAVLKAGGAYVPLDPEHPDDRLAYMLDDAAPVLVLAQSAQASRLQSLTPAPVLTLATHPDPETGETEARSLPETPPETRTTPQNAAYVIYTSGSTGKPKGVCVEHRAIVNRVLWLHHAFAVQPGDRMVQKTPFGFDVSVGEIFLPLVAGGMLVIARPRGHVDVAYLARLVREEAITLIHFVPPMVEASLGQADPSDYASLRGVLCSGQALPRAVQDRLAEFVPHVRLHNLYGPTEAAVEVTHWPCAPEDPRFGPGVPIGRPIDNVAMYVLDDDMEPVPVGVPGHLFIAGVALARGYVNRPDLTAGAFIPDPLGPPGSRMYRTGDRARYLPNGAIDFLGRADDQLKIRGVRIEPGEVEAAIMACGIREAVVVAGPDASGELGLIAYVVARSFDEADLREQLAGRVPDFMMPTAFVVLEAVPLTPNGKVNRKALPAPDFTKAVAFVAPRTETEARIAAIWAEVLGRGEVGVTDNFFRLGGHSLRAVTALNRLGEAFGIEIGLEKAFALQTVESLARHIDSLRGPAPETPKKKMRI</sequence>
<dbReference type="SUPFAM" id="SSF56801">
    <property type="entry name" value="Acetyl-CoA synthetase-like"/>
    <property type="match status" value="4"/>
</dbReference>
<evidence type="ECO:0000256" key="4">
    <source>
        <dbReference type="ARBA" id="ARBA00022832"/>
    </source>
</evidence>
<accession>A0ABQ3FRH3</accession>
<comment type="caution">
    <text evidence="8">The sequence shown here is derived from an EMBL/GenBank/DDBJ whole genome shotgun (WGS) entry which is preliminary data.</text>
</comment>
<dbReference type="Pfam" id="PF00550">
    <property type="entry name" value="PP-binding"/>
    <property type="match status" value="4"/>
</dbReference>
<dbReference type="PROSITE" id="PS00455">
    <property type="entry name" value="AMP_BINDING"/>
    <property type="match status" value="3"/>
</dbReference>
<dbReference type="Gene3D" id="3.30.300.30">
    <property type="match status" value="4"/>
</dbReference>
<dbReference type="SUPFAM" id="SSF52777">
    <property type="entry name" value="CoA-dependent acyltransferases"/>
    <property type="match status" value="6"/>
</dbReference>
<keyword evidence="5" id="KW-0443">Lipid metabolism</keyword>
<gene>
    <name evidence="8" type="ORF">GCM10007291_41630</name>
</gene>
<feature type="compositionally biased region" description="Pro residues" evidence="6">
    <location>
        <begin position="2733"/>
        <end position="2745"/>
    </location>
</feature>
<dbReference type="Pfam" id="PF13193">
    <property type="entry name" value="AMP-binding_C"/>
    <property type="match status" value="2"/>
</dbReference>
<evidence type="ECO:0000256" key="3">
    <source>
        <dbReference type="ARBA" id="ARBA00022553"/>
    </source>
</evidence>
<evidence type="ECO:0000313" key="9">
    <source>
        <dbReference type="Proteomes" id="UP000658305"/>
    </source>
</evidence>
<protein>
    <recommendedName>
        <fullName evidence="7">Carrier domain-containing protein</fullName>
    </recommendedName>
</protein>
<dbReference type="PROSITE" id="PS50075">
    <property type="entry name" value="CARRIER"/>
    <property type="match status" value="4"/>
</dbReference>
<evidence type="ECO:0000313" key="8">
    <source>
        <dbReference type="EMBL" id="GHC35864.1"/>
    </source>
</evidence>